<comment type="subcellular location">
    <subcellularLocation>
        <location evidence="1">Cytoplasm</location>
    </subcellularLocation>
</comment>
<feature type="domain" description="Fibronectin type-III" evidence="8">
    <location>
        <begin position="4"/>
        <end position="112"/>
    </location>
</feature>
<evidence type="ECO:0000256" key="1">
    <source>
        <dbReference type="ARBA" id="ARBA00004496"/>
    </source>
</evidence>
<gene>
    <name evidence="9" type="ORF">TCAL_03687</name>
</gene>
<dbReference type="InterPro" id="IPR003599">
    <property type="entry name" value="Ig_sub"/>
</dbReference>
<dbReference type="Gene3D" id="2.60.40.10">
    <property type="entry name" value="Immunoglobulins"/>
    <property type="match status" value="4"/>
</dbReference>
<feature type="region of interest" description="Disordered" evidence="5">
    <location>
        <begin position="588"/>
        <end position="618"/>
    </location>
</feature>
<dbReference type="InterPro" id="IPR036116">
    <property type="entry name" value="FN3_sf"/>
</dbReference>
<proteinExistence type="predicted"/>
<comment type="caution">
    <text evidence="9">The sequence shown here is derived from an EMBL/GenBank/DDBJ whole genome shotgun (WGS) entry which is preliminary data.</text>
</comment>
<dbReference type="PROSITE" id="PS50853">
    <property type="entry name" value="FN3"/>
    <property type="match status" value="2"/>
</dbReference>
<dbReference type="SMART" id="SM00060">
    <property type="entry name" value="FN3"/>
    <property type="match status" value="2"/>
</dbReference>
<keyword evidence="2" id="KW-0963">Cytoplasm</keyword>
<evidence type="ECO:0000256" key="5">
    <source>
        <dbReference type="SAM" id="MobiDB-lite"/>
    </source>
</evidence>
<dbReference type="CDD" id="cd00096">
    <property type="entry name" value="Ig"/>
    <property type="match status" value="1"/>
</dbReference>
<organism evidence="9 10">
    <name type="scientific">Tigriopus californicus</name>
    <name type="common">Marine copepod</name>
    <dbReference type="NCBI Taxonomy" id="6832"/>
    <lineage>
        <taxon>Eukaryota</taxon>
        <taxon>Metazoa</taxon>
        <taxon>Ecdysozoa</taxon>
        <taxon>Arthropoda</taxon>
        <taxon>Crustacea</taxon>
        <taxon>Multicrustacea</taxon>
        <taxon>Hexanauplia</taxon>
        <taxon>Copepoda</taxon>
        <taxon>Harpacticoida</taxon>
        <taxon>Harpacticidae</taxon>
        <taxon>Tigriopus</taxon>
    </lineage>
</organism>
<protein>
    <recommendedName>
        <fullName evidence="11">Fibronectin type-III domain-containing protein</fullName>
    </recommendedName>
</protein>
<evidence type="ECO:0000256" key="2">
    <source>
        <dbReference type="ARBA" id="ARBA00022490"/>
    </source>
</evidence>
<keyword evidence="4" id="KW-0393">Immunoglobulin domain</keyword>
<keyword evidence="10" id="KW-1185">Reference proteome</keyword>
<feature type="region of interest" description="Disordered" evidence="5">
    <location>
        <begin position="683"/>
        <end position="715"/>
    </location>
</feature>
<dbReference type="FunFam" id="2.60.40.10:FF:000031">
    <property type="entry name" value="Myosin-binding protein C, slow type"/>
    <property type="match status" value="1"/>
</dbReference>
<keyword evidence="6" id="KW-1133">Transmembrane helix</keyword>
<dbReference type="AlphaFoldDB" id="A0A553N6Z5"/>
<feature type="compositionally biased region" description="Polar residues" evidence="5">
    <location>
        <begin position="388"/>
        <end position="410"/>
    </location>
</feature>
<dbReference type="SMART" id="SM00408">
    <property type="entry name" value="IGc2"/>
    <property type="match status" value="2"/>
</dbReference>
<dbReference type="PANTHER" id="PTHR14340:SF13">
    <property type="entry name" value="TITIN"/>
    <property type="match status" value="1"/>
</dbReference>
<feature type="domain" description="Fibronectin type-III" evidence="8">
    <location>
        <begin position="308"/>
        <end position="400"/>
    </location>
</feature>
<dbReference type="InterPro" id="IPR003961">
    <property type="entry name" value="FN3_dom"/>
</dbReference>
<dbReference type="GO" id="GO:0009653">
    <property type="term" value="P:anatomical structure morphogenesis"/>
    <property type="evidence" value="ECO:0007669"/>
    <property type="project" value="UniProtKB-ARBA"/>
</dbReference>
<dbReference type="GO" id="GO:0030154">
    <property type="term" value="P:cell differentiation"/>
    <property type="evidence" value="ECO:0007669"/>
    <property type="project" value="UniProtKB-ARBA"/>
</dbReference>
<feature type="compositionally biased region" description="Polar residues" evidence="5">
    <location>
        <begin position="695"/>
        <end position="710"/>
    </location>
</feature>
<feature type="transmembrane region" description="Helical" evidence="6">
    <location>
        <begin position="792"/>
        <end position="813"/>
    </location>
</feature>
<name>A0A553N6Z5_TIGCA</name>
<evidence type="ECO:0000256" key="3">
    <source>
        <dbReference type="ARBA" id="ARBA00022737"/>
    </source>
</evidence>
<evidence type="ECO:0000256" key="6">
    <source>
        <dbReference type="SAM" id="Phobius"/>
    </source>
</evidence>
<feature type="region of interest" description="Disordered" evidence="5">
    <location>
        <begin position="1"/>
        <end position="22"/>
    </location>
</feature>
<dbReference type="InterPro" id="IPR013783">
    <property type="entry name" value="Ig-like_fold"/>
</dbReference>
<dbReference type="Pfam" id="PF00041">
    <property type="entry name" value="fn3"/>
    <property type="match status" value="1"/>
</dbReference>
<keyword evidence="3" id="KW-0677">Repeat</keyword>
<feature type="transmembrane region" description="Helical" evidence="6">
    <location>
        <begin position="820"/>
        <end position="837"/>
    </location>
</feature>
<dbReference type="STRING" id="6832.A0A553N6Z5"/>
<sequence length="861" mass="96535">CPSPPGRPTIELSNQRTDDADENAVTDEINLSWNVPEDDGGYPIIGYRVEMLDIQSGYWIEITSIEGYEPKCTLSNILYGIMYRFRVLALNDVGVSEPGEPSDPVVIDVPGVQIAPYFVQMVNDTIALEHEKVEFRVRVLGTPKPTVQWYKDELEIFSCDRIEMREEEEGGVVILKSARLSDSGNVKCVAINIMGKAVSTAQLVIEATPRFDLPESYSEGLIFREDEVIRIKVPFVAKPTPKIVWFFEDEPITSPGPEIQIDTSESQTSLRIQNAKRWHCGEFRVYAENENGEDAASILVTVTSPPSPPGMPVVIDISETRCTLRWDPSSDDGGTEIKHYVVEYFRDVWNVWLKARTTKEYMFRVKAENSYGISEPGPDSDPFDVGSGASSERQSKTYSEAESWSNRSMEGGDLQTSMMESETPTIVFPDQKASASPSALSKTKLFWPSDDKEDDILDRYLKVQTFKDLRIPSCESDGMPSIVGIDEDNMSDTSDMDRTHRMFDEIQQISSDDVEDPDDEEDPSLSEFHMEPNEQEYAQHHHGSMDSINISLDSIASVIPPEKKEAMNNFEENLNAMIQEAQQDMVEVHPEKPTYSDTPPENPPIRGRPRKSSSALSTPESIVSVIEMPLVKQGKADVLPTPAISVTQEEIGRLTAKQQQQLKLNQNDPDTLDRDDLYQNIIRAPPKLRSERSRSGSVTDLGQTSRQESPFSGRGGIGIGGARNGVLVNTRPLRRTISREDPVEATTLGYNHFTPQPIEVSIDPFTSPSTQLFQPELVARAGRFRIVLPRNLANWLMLVNVYSFVMLMTLMVANSIPNSQLFTLFTAYWSLILYFTILDDGHGKDPFETIAEAFVKKPKVL</sequence>
<dbReference type="Proteomes" id="UP000318571">
    <property type="component" value="Chromosome 8"/>
</dbReference>
<feature type="region of interest" description="Disordered" evidence="5">
    <location>
        <begin position="370"/>
        <end position="410"/>
    </location>
</feature>
<evidence type="ECO:0000259" key="8">
    <source>
        <dbReference type="PROSITE" id="PS50853"/>
    </source>
</evidence>
<evidence type="ECO:0000259" key="7">
    <source>
        <dbReference type="PROSITE" id="PS50835"/>
    </source>
</evidence>
<dbReference type="SUPFAM" id="SSF48726">
    <property type="entry name" value="Immunoglobulin"/>
    <property type="match status" value="1"/>
</dbReference>
<dbReference type="InterPro" id="IPR003598">
    <property type="entry name" value="Ig_sub2"/>
</dbReference>
<keyword evidence="6" id="KW-0472">Membrane</keyword>
<feature type="non-terminal residue" evidence="9">
    <location>
        <position position="1"/>
    </location>
</feature>
<evidence type="ECO:0000256" key="4">
    <source>
        <dbReference type="ARBA" id="ARBA00023319"/>
    </source>
</evidence>
<dbReference type="CDD" id="cd00063">
    <property type="entry name" value="FN3"/>
    <property type="match status" value="2"/>
</dbReference>
<dbReference type="InterPro" id="IPR007110">
    <property type="entry name" value="Ig-like_dom"/>
</dbReference>
<dbReference type="PANTHER" id="PTHR14340">
    <property type="entry name" value="MICROFIBRIL-ASSOCIATED GLYCOPROTEIN 3"/>
    <property type="match status" value="1"/>
</dbReference>
<reference evidence="9 10" key="1">
    <citation type="journal article" date="2018" name="Nat. Ecol. Evol.">
        <title>Genomic signatures of mitonuclear coevolution across populations of Tigriopus californicus.</title>
        <authorList>
            <person name="Barreto F.S."/>
            <person name="Watson E.T."/>
            <person name="Lima T.G."/>
            <person name="Willett C.S."/>
            <person name="Edmands S."/>
            <person name="Li W."/>
            <person name="Burton R.S."/>
        </authorList>
    </citation>
    <scope>NUCLEOTIDE SEQUENCE [LARGE SCALE GENOMIC DNA]</scope>
    <source>
        <strain evidence="9 10">San Diego</strain>
    </source>
</reference>
<dbReference type="InterPro" id="IPR036179">
    <property type="entry name" value="Ig-like_dom_sf"/>
</dbReference>
<evidence type="ECO:0008006" key="11">
    <source>
        <dbReference type="Google" id="ProtNLM"/>
    </source>
</evidence>
<dbReference type="PROSITE" id="PS50835">
    <property type="entry name" value="IG_LIKE"/>
    <property type="match status" value="1"/>
</dbReference>
<dbReference type="EMBL" id="VCGU01000459">
    <property type="protein sequence ID" value="TRY61209.1"/>
    <property type="molecule type" value="Genomic_DNA"/>
</dbReference>
<accession>A0A553N6Z5</accession>
<evidence type="ECO:0000313" key="9">
    <source>
        <dbReference type="EMBL" id="TRY61209.1"/>
    </source>
</evidence>
<dbReference type="Pfam" id="PF07679">
    <property type="entry name" value="I-set"/>
    <property type="match status" value="2"/>
</dbReference>
<dbReference type="GO" id="GO:0005737">
    <property type="term" value="C:cytoplasm"/>
    <property type="evidence" value="ECO:0007669"/>
    <property type="project" value="UniProtKB-SubCell"/>
</dbReference>
<dbReference type="SUPFAM" id="SSF49265">
    <property type="entry name" value="Fibronectin type III"/>
    <property type="match status" value="2"/>
</dbReference>
<dbReference type="SMART" id="SM00409">
    <property type="entry name" value="IG"/>
    <property type="match status" value="2"/>
</dbReference>
<dbReference type="FunFam" id="2.60.40.10:FF:000425">
    <property type="entry name" value="Myosin light chain kinase"/>
    <property type="match status" value="1"/>
</dbReference>
<dbReference type="InterPro" id="IPR013098">
    <property type="entry name" value="Ig_I-set"/>
</dbReference>
<feature type="domain" description="Ig-like" evidence="7">
    <location>
        <begin position="116"/>
        <end position="206"/>
    </location>
</feature>
<evidence type="ECO:0000313" key="10">
    <source>
        <dbReference type="Proteomes" id="UP000318571"/>
    </source>
</evidence>
<keyword evidence="6" id="KW-0812">Transmembrane</keyword>